<dbReference type="EMBL" id="DYXE01000078">
    <property type="protein sequence ID" value="HJH50414.1"/>
    <property type="molecule type" value="Genomic_DNA"/>
</dbReference>
<sequence length="170" mass="19767">MKHWKTMFLGVSAFIFLLTLSCQTVYANSSWVWLTDRRPYQLLPAVAVFTVLFETCFIKAFLKFRNILKLFAVVLAGNLLSFLIPYAFGYLEWTQFHGNNIFEMFEHLPYYIIGPLYLIFTLVIEIPVLLKCFKKELPDIRKGAVVIGAANVITTLVVFVIERYLCYGQW</sequence>
<feature type="transmembrane region" description="Helical" evidence="1">
    <location>
        <begin position="108"/>
        <end position="130"/>
    </location>
</feature>
<dbReference type="AlphaFoldDB" id="A0A9D2VYV4"/>
<keyword evidence="1" id="KW-1133">Transmembrane helix</keyword>
<proteinExistence type="predicted"/>
<feature type="transmembrane region" description="Helical" evidence="1">
    <location>
        <begin position="43"/>
        <end position="62"/>
    </location>
</feature>
<evidence type="ECO:0000313" key="3">
    <source>
        <dbReference type="Proteomes" id="UP000813420"/>
    </source>
</evidence>
<accession>A0A9D2VYV4</accession>
<keyword evidence="1" id="KW-0812">Transmembrane</keyword>
<reference evidence="2" key="2">
    <citation type="submission" date="2021-09" db="EMBL/GenBank/DDBJ databases">
        <authorList>
            <person name="Gilroy R."/>
        </authorList>
    </citation>
    <scope>NUCLEOTIDE SEQUENCE</scope>
    <source>
        <strain evidence="2">USAMLcec4-12693</strain>
    </source>
</reference>
<dbReference type="PROSITE" id="PS51257">
    <property type="entry name" value="PROKAR_LIPOPROTEIN"/>
    <property type="match status" value="1"/>
</dbReference>
<dbReference type="Proteomes" id="UP000813420">
    <property type="component" value="Unassembled WGS sequence"/>
</dbReference>
<evidence type="ECO:0000313" key="2">
    <source>
        <dbReference type="EMBL" id="HJH50414.1"/>
    </source>
</evidence>
<reference evidence="2" key="1">
    <citation type="journal article" date="2021" name="PeerJ">
        <title>Extensive microbial diversity within the chicken gut microbiome revealed by metagenomics and culture.</title>
        <authorList>
            <person name="Gilroy R."/>
            <person name="Ravi A."/>
            <person name="Getino M."/>
            <person name="Pursley I."/>
            <person name="Horton D.L."/>
            <person name="Alikhan N.F."/>
            <person name="Baker D."/>
            <person name="Gharbi K."/>
            <person name="Hall N."/>
            <person name="Watson M."/>
            <person name="Adriaenssens E.M."/>
            <person name="Foster-Nyarko E."/>
            <person name="Jarju S."/>
            <person name="Secka A."/>
            <person name="Antonio M."/>
            <person name="Oren A."/>
            <person name="Chaudhuri R.R."/>
            <person name="La Ragione R."/>
            <person name="Hildebrand F."/>
            <person name="Pallen M.J."/>
        </authorList>
    </citation>
    <scope>NUCLEOTIDE SEQUENCE</scope>
    <source>
        <strain evidence="2">USAMLcec4-12693</strain>
    </source>
</reference>
<name>A0A9D2VYV4_9FIRM</name>
<dbReference type="RefSeq" id="WP_270645377.1">
    <property type="nucleotide sequence ID" value="NZ_CAKNNN010000011.1"/>
</dbReference>
<gene>
    <name evidence="2" type="ORF">K8V39_09140</name>
</gene>
<feature type="transmembrane region" description="Helical" evidence="1">
    <location>
        <begin position="142"/>
        <end position="161"/>
    </location>
</feature>
<comment type="caution">
    <text evidence="2">The sequence shown here is derived from an EMBL/GenBank/DDBJ whole genome shotgun (WGS) entry which is preliminary data.</text>
</comment>
<keyword evidence="1" id="KW-0472">Membrane</keyword>
<organism evidence="2 3">
    <name type="scientific">Merdimonas faecis</name>
    <dbReference type="NCBI Taxonomy" id="1653435"/>
    <lineage>
        <taxon>Bacteria</taxon>
        <taxon>Bacillati</taxon>
        <taxon>Bacillota</taxon>
        <taxon>Clostridia</taxon>
        <taxon>Lachnospirales</taxon>
        <taxon>Lachnospiraceae</taxon>
        <taxon>Merdimonas</taxon>
    </lineage>
</organism>
<feature type="transmembrane region" description="Helical" evidence="1">
    <location>
        <begin position="67"/>
        <end position="88"/>
    </location>
</feature>
<protein>
    <submittedName>
        <fullName evidence="2">Uncharacterized protein</fullName>
    </submittedName>
</protein>
<evidence type="ECO:0000256" key="1">
    <source>
        <dbReference type="SAM" id="Phobius"/>
    </source>
</evidence>